<dbReference type="PRINTS" id="PR00080">
    <property type="entry name" value="SDRFAMILY"/>
</dbReference>
<dbReference type="InterPro" id="IPR020904">
    <property type="entry name" value="Sc_DH/Rdtase_CS"/>
</dbReference>
<keyword evidence="3" id="KW-0560">Oxidoreductase</keyword>
<dbReference type="InterPro" id="IPR002347">
    <property type="entry name" value="SDR_fam"/>
</dbReference>
<proteinExistence type="inferred from homology"/>
<dbReference type="InterPro" id="IPR036291">
    <property type="entry name" value="NAD(P)-bd_dom_sf"/>
</dbReference>
<dbReference type="PRINTS" id="PR00081">
    <property type="entry name" value="GDHRDH"/>
</dbReference>
<keyword evidence="2" id="KW-0521">NADP</keyword>
<dbReference type="Proteomes" id="UP000219338">
    <property type="component" value="Unassembled WGS sequence"/>
</dbReference>
<dbReference type="Pfam" id="PF13561">
    <property type="entry name" value="adh_short_C2"/>
    <property type="match status" value="1"/>
</dbReference>
<dbReference type="OMA" id="NCTQEAW"/>
<gene>
    <name evidence="4" type="ORF">ARMOST_00229</name>
</gene>
<evidence type="ECO:0000313" key="5">
    <source>
        <dbReference type="Proteomes" id="UP000219338"/>
    </source>
</evidence>
<accession>A0A284QKL4</accession>
<organism evidence="4 5">
    <name type="scientific">Armillaria ostoyae</name>
    <name type="common">Armillaria root rot fungus</name>
    <dbReference type="NCBI Taxonomy" id="47428"/>
    <lineage>
        <taxon>Eukaryota</taxon>
        <taxon>Fungi</taxon>
        <taxon>Dikarya</taxon>
        <taxon>Basidiomycota</taxon>
        <taxon>Agaricomycotina</taxon>
        <taxon>Agaricomycetes</taxon>
        <taxon>Agaricomycetidae</taxon>
        <taxon>Agaricales</taxon>
        <taxon>Marasmiineae</taxon>
        <taxon>Physalacriaceae</taxon>
        <taxon>Armillaria</taxon>
    </lineage>
</organism>
<evidence type="ECO:0000313" key="4">
    <source>
        <dbReference type="EMBL" id="SJK96980.1"/>
    </source>
</evidence>
<evidence type="ECO:0000256" key="1">
    <source>
        <dbReference type="ARBA" id="ARBA00006484"/>
    </source>
</evidence>
<comment type="similarity">
    <text evidence="1">Belongs to the short-chain dehydrogenases/reductases (SDR) family.</text>
</comment>
<protein>
    <submittedName>
        <fullName evidence="4">Related to oxidoreductase, short-chain dehydrogenase/reductase family</fullName>
    </submittedName>
</protein>
<dbReference type="OrthoDB" id="1888931at2759"/>
<dbReference type="GO" id="GO:0016491">
    <property type="term" value="F:oxidoreductase activity"/>
    <property type="evidence" value="ECO:0007669"/>
    <property type="project" value="UniProtKB-KW"/>
</dbReference>
<dbReference type="AlphaFoldDB" id="A0A284QKL4"/>
<reference evidence="5" key="1">
    <citation type="journal article" date="2017" name="Nat. Ecol. Evol.">
        <title>Genome expansion and lineage-specific genetic innovations in the forest pathogenic fungi Armillaria.</title>
        <authorList>
            <person name="Sipos G."/>
            <person name="Prasanna A.N."/>
            <person name="Walter M.C."/>
            <person name="O'Connor E."/>
            <person name="Balint B."/>
            <person name="Krizsan K."/>
            <person name="Kiss B."/>
            <person name="Hess J."/>
            <person name="Varga T."/>
            <person name="Slot J."/>
            <person name="Riley R."/>
            <person name="Boka B."/>
            <person name="Rigling D."/>
            <person name="Barry K."/>
            <person name="Lee J."/>
            <person name="Mihaltcheva S."/>
            <person name="LaButti K."/>
            <person name="Lipzen A."/>
            <person name="Waldron R."/>
            <person name="Moloney N.M."/>
            <person name="Sperisen C."/>
            <person name="Kredics L."/>
            <person name="Vagvoelgyi C."/>
            <person name="Patrignani A."/>
            <person name="Fitzpatrick D."/>
            <person name="Nagy I."/>
            <person name="Doyle S."/>
            <person name="Anderson J.B."/>
            <person name="Grigoriev I.V."/>
            <person name="Gueldener U."/>
            <person name="Muensterkoetter M."/>
            <person name="Nagy L.G."/>
        </authorList>
    </citation>
    <scope>NUCLEOTIDE SEQUENCE [LARGE SCALE GENOMIC DNA]</scope>
    <source>
        <strain evidence="5">C18/9</strain>
    </source>
</reference>
<dbReference type="PROSITE" id="PS00061">
    <property type="entry name" value="ADH_SHORT"/>
    <property type="match status" value="1"/>
</dbReference>
<keyword evidence="5" id="KW-1185">Reference proteome</keyword>
<sequence>MTLRVIWTGVFKGEGVECIKDSTDVRTVGGHLPGPVPGGAVGLGGAICTRYIKEGANVVIMDIDAQAGEAKAYANPEKIAFVKSDVRLIADWEKARDVALQRFGKIDIVINCAGVQANETEITLLHLVSEDTYDFLFSVNVKPIHISAKVVIPVFLKQGSGVVINISSTGGLRPRPNYAIYNATKGAVNLFTKTMALEYAPTVRVCAIAPALATTSMLQATLGVKEDTPENRAPFLQTIPMNRLCDPEDIANMATFLASDEASFITGTICEVDGGREGFTSCTIFIAEVNIPLNQPPLLLHRLEVMDLFRTG</sequence>
<evidence type="ECO:0000256" key="2">
    <source>
        <dbReference type="ARBA" id="ARBA00022857"/>
    </source>
</evidence>
<dbReference type="Gene3D" id="3.40.50.720">
    <property type="entry name" value="NAD(P)-binding Rossmann-like Domain"/>
    <property type="match status" value="1"/>
</dbReference>
<dbReference type="SUPFAM" id="SSF51735">
    <property type="entry name" value="NAD(P)-binding Rossmann-fold domains"/>
    <property type="match status" value="1"/>
</dbReference>
<dbReference type="FunFam" id="3.40.50.720:FF:000084">
    <property type="entry name" value="Short-chain dehydrogenase reductase"/>
    <property type="match status" value="1"/>
</dbReference>
<name>A0A284QKL4_ARMOS</name>
<dbReference type="EMBL" id="FUEG01000001">
    <property type="protein sequence ID" value="SJK96980.1"/>
    <property type="molecule type" value="Genomic_DNA"/>
</dbReference>
<dbReference type="PANTHER" id="PTHR43639:SF1">
    <property type="entry name" value="SHORT-CHAIN DEHYDROGENASE_REDUCTASE FAMILY PROTEIN"/>
    <property type="match status" value="1"/>
</dbReference>
<dbReference type="PANTHER" id="PTHR43639">
    <property type="entry name" value="OXIDOREDUCTASE, SHORT-CHAIN DEHYDROGENASE/REDUCTASE FAMILY (AFU_ORTHOLOGUE AFUA_5G02870)"/>
    <property type="match status" value="1"/>
</dbReference>
<evidence type="ECO:0000256" key="3">
    <source>
        <dbReference type="ARBA" id="ARBA00023002"/>
    </source>
</evidence>
<dbReference type="STRING" id="47428.A0A284QKL4"/>
<dbReference type="NCBIfam" id="NF005559">
    <property type="entry name" value="PRK07231.1"/>
    <property type="match status" value="1"/>
</dbReference>